<accession>A0A6B1DUQ7</accession>
<feature type="domain" description="Gfo/Idh/MocA-like oxidoreductase N-terminal" evidence="2">
    <location>
        <begin position="5"/>
        <end position="124"/>
    </location>
</feature>
<dbReference type="PANTHER" id="PTHR43818:SF11">
    <property type="entry name" value="BCDNA.GH03377"/>
    <property type="match status" value="1"/>
</dbReference>
<dbReference type="GO" id="GO:0000166">
    <property type="term" value="F:nucleotide binding"/>
    <property type="evidence" value="ECO:0007669"/>
    <property type="project" value="InterPro"/>
</dbReference>
<dbReference type="InterPro" id="IPR036291">
    <property type="entry name" value="NAD(P)-bd_dom_sf"/>
</dbReference>
<sequence length="372" mass="40537">MAEIVRMGVVGAGSIAVRGIMPHLAMEDVHDRVRMTAVCDPAPGRAAAASERFDIPNHFETYEELLASGTVDAVSIASPIGLHFDQGMQAVEAGVHMHFNKTMTTTKAEADTLMAAAEAKGVKIVASPGEMIRPVHQEIKRMIERGDLGTLTWAICGSAFSTYHEQERVRHGDDPLSNINPAWYFRKPGGGPLYDMTVYGLHATTGILGPVKRVTAMSGVRIHEREFRGEMLPTDMDDSTLIVVDFGDNLFGFVYGVAAGAPRADGRITLFGTKGTISGPMFNGEMIDYPGRDEDTKHGGYNLNGSLPHVVGPHQEQEEAHVYEDIMQLVDLLLYDKPTLSTPEHARHVIEVFDKAYLSAETGTVQEVVTTF</sequence>
<evidence type="ECO:0000256" key="1">
    <source>
        <dbReference type="ARBA" id="ARBA00023002"/>
    </source>
</evidence>
<gene>
    <name evidence="4" type="ORF">F4Y08_10655</name>
</gene>
<organism evidence="4">
    <name type="scientific">Caldilineaceae bacterium SB0662_bin_9</name>
    <dbReference type="NCBI Taxonomy" id="2605258"/>
    <lineage>
        <taxon>Bacteria</taxon>
        <taxon>Bacillati</taxon>
        <taxon>Chloroflexota</taxon>
        <taxon>Caldilineae</taxon>
        <taxon>Caldilineales</taxon>
        <taxon>Caldilineaceae</taxon>
    </lineage>
</organism>
<evidence type="ECO:0000259" key="3">
    <source>
        <dbReference type="Pfam" id="PF22725"/>
    </source>
</evidence>
<name>A0A6B1DUQ7_9CHLR</name>
<comment type="caution">
    <text evidence="4">The sequence shown here is derived from an EMBL/GenBank/DDBJ whole genome shotgun (WGS) entry which is preliminary data.</text>
</comment>
<dbReference type="InterPro" id="IPR050463">
    <property type="entry name" value="Gfo/Idh/MocA_oxidrdct_glycsds"/>
</dbReference>
<dbReference type="PANTHER" id="PTHR43818">
    <property type="entry name" value="BCDNA.GH03377"/>
    <property type="match status" value="1"/>
</dbReference>
<dbReference type="AlphaFoldDB" id="A0A6B1DUQ7"/>
<dbReference type="GO" id="GO:0016491">
    <property type="term" value="F:oxidoreductase activity"/>
    <property type="evidence" value="ECO:0007669"/>
    <property type="project" value="UniProtKB-KW"/>
</dbReference>
<dbReference type="Pfam" id="PF01408">
    <property type="entry name" value="GFO_IDH_MocA"/>
    <property type="match status" value="1"/>
</dbReference>
<dbReference type="SUPFAM" id="SSF51735">
    <property type="entry name" value="NAD(P)-binding Rossmann-fold domains"/>
    <property type="match status" value="1"/>
</dbReference>
<feature type="domain" description="GFO/IDH/MocA-like oxidoreductase" evidence="3">
    <location>
        <begin position="136"/>
        <end position="277"/>
    </location>
</feature>
<protein>
    <submittedName>
        <fullName evidence="4">Gfo/Idh/MocA family oxidoreductase</fullName>
    </submittedName>
</protein>
<dbReference type="SUPFAM" id="SSF55347">
    <property type="entry name" value="Glyceraldehyde-3-phosphate dehydrogenase-like, C-terminal domain"/>
    <property type="match status" value="1"/>
</dbReference>
<proteinExistence type="predicted"/>
<dbReference type="Gene3D" id="3.40.50.720">
    <property type="entry name" value="NAD(P)-binding Rossmann-like Domain"/>
    <property type="match status" value="1"/>
</dbReference>
<evidence type="ECO:0000313" key="4">
    <source>
        <dbReference type="EMBL" id="MYD90777.1"/>
    </source>
</evidence>
<reference evidence="4" key="1">
    <citation type="submission" date="2019-09" db="EMBL/GenBank/DDBJ databases">
        <title>Characterisation of the sponge microbiome using genome-centric metagenomics.</title>
        <authorList>
            <person name="Engelberts J.P."/>
            <person name="Robbins S.J."/>
            <person name="De Goeij J.M."/>
            <person name="Aranda M."/>
            <person name="Bell S.C."/>
            <person name="Webster N.S."/>
        </authorList>
    </citation>
    <scope>NUCLEOTIDE SEQUENCE</scope>
    <source>
        <strain evidence="4">SB0662_bin_9</strain>
    </source>
</reference>
<keyword evidence="1" id="KW-0560">Oxidoreductase</keyword>
<dbReference type="InterPro" id="IPR055170">
    <property type="entry name" value="GFO_IDH_MocA-like_dom"/>
</dbReference>
<dbReference type="EMBL" id="VXPY01000077">
    <property type="protein sequence ID" value="MYD90777.1"/>
    <property type="molecule type" value="Genomic_DNA"/>
</dbReference>
<evidence type="ECO:0000259" key="2">
    <source>
        <dbReference type="Pfam" id="PF01408"/>
    </source>
</evidence>
<dbReference type="Gene3D" id="3.30.360.10">
    <property type="entry name" value="Dihydrodipicolinate Reductase, domain 2"/>
    <property type="match status" value="1"/>
</dbReference>
<dbReference type="Pfam" id="PF22725">
    <property type="entry name" value="GFO_IDH_MocA_C3"/>
    <property type="match status" value="1"/>
</dbReference>
<dbReference type="InterPro" id="IPR000683">
    <property type="entry name" value="Gfo/Idh/MocA-like_OxRdtase_N"/>
</dbReference>